<feature type="compositionally biased region" description="Polar residues" evidence="6">
    <location>
        <begin position="197"/>
        <end position="209"/>
    </location>
</feature>
<evidence type="ECO:0000256" key="1">
    <source>
        <dbReference type="ARBA" id="ARBA00004571"/>
    </source>
</evidence>
<gene>
    <name evidence="8" type="ORF">METZ01_LOCUS60334</name>
</gene>
<feature type="domain" description="TonB-dependent receptor plug" evidence="7">
    <location>
        <begin position="128"/>
        <end position="253"/>
    </location>
</feature>
<dbReference type="GO" id="GO:0009279">
    <property type="term" value="C:cell outer membrane"/>
    <property type="evidence" value="ECO:0007669"/>
    <property type="project" value="UniProtKB-SubCell"/>
</dbReference>
<feature type="region of interest" description="Disordered" evidence="6">
    <location>
        <begin position="194"/>
        <end position="225"/>
    </location>
</feature>
<evidence type="ECO:0000256" key="5">
    <source>
        <dbReference type="ARBA" id="ARBA00023237"/>
    </source>
</evidence>
<evidence type="ECO:0000259" key="7">
    <source>
        <dbReference type="Pfam" id="PF07715"/>
    </source>
</evidence>
<evidence type="ECO:0000256" key="4">
    <source>
        <dbReference type="ARBA" id="ARBA00023136"/>
    </source>
</evidence>
<keyword evidence="2" id="KW-0813">Transport</keyword>
<name>A0A381SU10_9ZZZZ</name>
<dbReference type="InterPro" id="IPR039426">
    <property type="entry name" value="TonB-dep_rcpt-like"/>
</dbReference>
<dbReference type="NCBIfam" id="TIGR04056">
    <property type="entry name" value="OMP_RagA_SusC"/>
    <property type="match status" value="1"/>
</dbReference>
<proteinExistence type="predicted"/>
<dbReference type="Gene3D" id="2.170.130.10">
    <property type="entry name" value="TonB-dependent receptor, plug domain"/>
    <property type="match status" value="1"/>
</dbReference>
<comment type="subcellular location">
    <subcellularLocation>
        <location evidence="1">Cell outer membrane</location>
        <topology evidence="1">Multi-pass membrane protein</topology>
    </subcellularLocation>
</comment>
<dbReference type="EMBL" id="UINC01003572">
    <property type="protein sequence ID" value="SVA07480.1"/>
    <property type="molecule type" value="Genomic_DNA"/>
</dbReference>
<reference evidence="8" key="1">
    <citation type="submission" date="2018-05" db="EMBL/GenBank/DDBJ databases">
        <authorList>
            <person name="Lanie J.A."/>
            <person name="Ng W.-L."/>
            <person name="Kazmierczak K.M."/>
            <person name="Andrzejewski T.M."/>
            <person name="Davidsen T.M."/>
            <person name="Wayne K.J."/>
            <person name="Tettelin H."/>
            <person name="Glass J.I."/>
            <person name="Rusch D."/>
            <person name="Podicherti R."/>
            <person name="Tsui H.-C.T."/>
            <person name="Winkler M.E."/>
        </authorList>
    </citation>
    <scope>NUCLEOTIDE SEQUENCE</scope>
</reference>
<dbReference type="SUPFAM" id="SSF56935">
    <property type="entry name" value="Porins"/>
    <property type="match status" value="1"/>
</dbReference>
<dbReference type="SUPFAM" id="SSF49464">
    <property type="entry name" value="Carboxypeptidase regulatory domain-like"/>
    <property type="match status" value="1"/>
</dbReference>
<evidence type="ECO:0000313" key="8">
    <source>
        <dbReference type="EMBL" id="SVA07480.1"/>
    </source>
</evidence>
<dbReference type="InterPro" id="IPR023997">
    <property type="entry name" value="TonB-dep_OMP_SusC/RagA_CS"/>
</dbReference>
<organism evidence="8">
    <name type="scientific">marine metagenome</name>
    <dbReference type="NCBI Taxonomy" id="408172"/>
    <lineage>
        <taxon>unclassified sequences</taxon>
        <taxon>metagenomes</taxon>
        <taxon>ecological metagenomes</taxon>
    </lineage>
</organism>
<dbReference type="PROSITE" id="PS52016">
    <property type="entry name" value="TONB_DEPENDENT_REC_3"/>
    <property type="match status" value="1"/>
</dbReference>
<evidence type="ECO:0000256" key="6">
    <source>
        <dbReference type="SAM" id="MobiDB-lite"/>
    </source>
</evidence>
<dbReference type="Pfam" id="PF07715">
    <property type="entry name" value="Plug"/>
    <property type="match status" value="1"/>
</dbReference>
<dbReference type="InterPro" id="IPR037066">
    <property type="entry name" value="Plug_dom_sf"/>
</dbReference>
<keyword evidence="3" id="KW-0812">Transmembrane</keyword>
<dbReference type="NCBIfam" id="TIGR04057">
    <property type="entry name" value="SusC_RagA_signa"/>
    <property type="match status" value="1"/>
</dbReference>
<dbReference type="Gene3D" id="2.60.40.1120">
    <property type="entry name" value="Carboxypeptidase-like, regulatory domain"/>
    <property type="match status" value="1"/>
</dbReference>
<dbReference type="AlphaFoldDB" id="A0A381SU10"/>
<dbReference type="Gene3D" id="2.40.170.20">
    <property type="entry name" value="TonB-dependent receptor, beta-barrel domain"/>
    <property type="match status" value="1"/>
</dbReference>
<dbReference type="InterPro" id="IPR023996">
    <property type="entry name" value="TonB-dep_OMP_SusC/RagA"/>
</dbReference>
<keyword evidence="4" id="KW-0472">Membrane</keyword>
<keyword evidence="5" id="KW-0998">Cell outer membrane</keyword>
<dbReference type="InterPro" id="IPR008969">
    <property type="entry name" value="CarboxyPept-like_regulatory"/>
</dbReference>
<accession>A0A381SU10</accession>
<dbReference type="Pfam" id="PF13715">
    <property type="entry name" value="CarbopepD_reg_2"/>
    <property type="match status" value="1"/>
</dbReference>
<evidence type="ECO:0000256" key="2">
    <source>
        <dbReference type="ARBA" id="ARBA00022448"/>
    </source>
</evidence>
<dbReference type="InterPro" id="IPR012910">
    <property type="entry name" value="Plug_dom"/>
</dbReference>
<evidence type="ECO:0000256" key="3">
    <source>
        <dbReference type="ARBA" id="ARBA00022692"/>
    </source>
</evidence>
<sequence length="1128" mass="127320">MKPKFSPYLFFHICCFITTVFAIDVVNIEGFVIDDVGSPLVGSNIIIKNTTHGGATNTDGFYQFSIPTDVAQSSPLIFASYIGYRSITDTLFYNNEKEIIKNFQLKRDVLDLESIVVTGMGASRYKEKLGVSIESVKGEAVVKAGEVNMITSLRGNVPGLEIRKTSGDAGTNAFFRIRGTGTISGSHEPLIIVDGSPVSNRTYDSGGSETSERGHPESSSRTGDINVEDIESIEVLKGAAASAIYGSRASNGVIMITTKSGRTGKTQLTYKFQAGISGINNRYPVQQWFGQGKAGNFIQGEAFSWGKPLNSKGSPWFDSSRDLDQVFDHIDEISDYGNSFDHNVSAYGGSDKTTFYLSMSKSYEKSHWIKFSDYKKMVSTVFGHIPNRDVPSDYERYTVRLKGSHLIRDNLTLIGSMSYVNVSVNSVMRAHTTDGLGKGLLSTPPDFDLKPYLNPVTQYHRSSTDPNALTPEGDHSWNNPYWVLYEAMQKQHVDRLYGSIQLDYQPTDWSSLKYTIGSDYSLDERTEVLPIGTYREGGIGRLIREDIVDQEFDGNLVFSIDGNKLFNLPMNLIMGHNLNSRYFRSYEITGLDQTLPNYFQMENYSSIYADERLTLRHTESFFIQGTYDLFDELYITSAIRNDGSSTFGPADRRHNFRKFSAAWNFSKRLKIPYVNFGKFRFAFGEAGEQPNVYTIYSGYMSPTSFSAGDKVNLAMTYNGLTGYRSDDRIGNMRIRPERRTENEFGIDLSLLEDKLGINFTSYNAQNSDVIFTIDVIPSTGSDEQTANGAIIENKGIEFVLNANPIRNKNFTWNSRFIYASNNNMVLEMNGITGDQARSMDYSQVPSVGISKFSEVSPGHSLGEFRGYTWARFGYGITAKDYDENGNTVYINIDSVYADQWKRNDVYIQRDGYPDTDWLNREYVWTGYDPNPDWTGSLYNEIELFGKIKFSCLIDISMGGYIVNYTKNALYEWGTHGDTEDRYHLSFDNPNWYGYEEGVSTEWGKGKISDILNNGANAIGPGADETVEFDETFYTTIAGRKFDIINNIEDASYVKLREISLAYQMSNKYTDYLGLKSMSLRLSARDLITWAKYTGWDPETNMYQNRISGEDYFNQPQTWGANFTVYFNW</sequence>
<protein>
    <recommendedName>
        <fullName evidence="7">TonB-dependent receptor plug domain-containing protein</fullName>
    </recommendedName>
</protein>
<dbReference type="InterPro" id="IPR036942">
    <property type="entry name" value="Beta-barrel_TonB_sf"/>
</dbReference>